<dbReference type="EMBL" id="CP128399">
    <property type="protein sequence ID" value="WJW66411.1"/>
    <property type="molecule type" value="Genomic_DNA"/>
</dbReference>
<keyword evidence="2" id="KW-0805">Transcription regulation</keyword>
<feature type="domain" description="RNA polymerase sigma-70 region 2" evidence="6">
    <location>
        <begin position="112"/>
        <end position="178"/>
    </location>
</feature>
<reference evidence="8 10" key="1">
    <citation type="submission" date="2020-06" db="EMBL/GenBank/DDBJ databases">
        <title>Anoxygenic phototrophic Chloroflexota member uses a Type I reaction center.</title>
        <authorList>
            <person name="Tsuji J.M."/>
            <person name="Shaw N.A."/>
            <person name="Nagashima S."/>
            <person name="Venkiteswaran J."/>
            <person name="Schiff S.L."/>
            <person name="Hanada S."/>
            <person name="Tank M."/>
            <person name="Neufeld J.D."/>
        </authorList>
    </citation>
    <scope>NUCLEOTIDE SEQUENCE [LARGE SCALE GENOMIC DNA]</scope>
    <source>
        <strain evidence="8">L227-S17</strain>
    </source>
</reference>
<keyword evidence="11" id="KW-1185">Reference proteome</keyword>
<dbReference type="InterPro" id="IPR014284">
    <property type="entry name" value="RNA_pol_sigma-70_dom"/>
</dbReference>
<accession>A0A8T7LR99</accession>
<keyword evidence="4" id="KW-0804">Transcription</keyword>
<organism evidence="8 10">
    <name type="scientific">Candidatus Chlorohelix allophototropha</name>
    <dbReference type="NCBI Taxonomy" id="3003348"/>
    <lineage>
        <taxon>Bacteria</taxon>
        <taxon>Bacillati</taxon>
        <taxon>Chloroflexota</taxon>
        <taxon>Chloroflexia</taxon>
        <taxon>Candidatus Chloroheliales</taxon>
        <taxon>Candidatus Chloroheliaceae</taxon>
        <taxon>Candidatus Chlorohelix</taxon>
    </lineage>
</organism>
<dbReference type="InterPro" id="IPR039425">
    <property type="entry name" value="RNA_pol_sigma-70-like"/>
</dbReference>
<dbReference type="PANTHER" id="PTHR43133:SF51">
    <property type="entry name" value="RNA POLYMERASE SIGMA FACTOR"/>
    <property type="match status" value="1"/>
</dbReference>
<gene>
    <name evidence="8" type="ORF">HXX08_01430</name>
    <name evidence="9" type="ORF">OZ401_002207</name>
</gene>
<evidence type="ECO:0000259" key="6">
    <source>
        <dbReference type="Pfam" id="PF04542"/>
    </source>
</evidence>
<feature type="compositionally biased region" description="Basic and acidic residues" evidence="5">
    <location>
        <begin position="1"/>
        <end position="15"/>
    </location>
</feature>
<evidence type="ECO:0000256" key="2">
    <source>
        <dbReference type="ARBA" id="ARBA00023015"/>
    </source>
</evidence>
<dbReference type="GO" id="GO:0003677">
    <property type="term" value="F:DNA binding"/>
    <property type="evidence" value="ECO:0007669"/>
    <property type="project" value="InterPro"/>
</dbReference>
<dbReference type="RefSeq" id="WP_341468295.1">
    <property type="nucleotide sequence ID" value="NZ_CP128399.1"/>
</dbReference>
<evidence type="ECO:0000259" key="7">
    <source>
        <dbReference type="Pfam" id="PF08281"/>
    </source>
</evidence>
<evidence type="ECO:0000313" key="8">
    <source>
        <dbReference type="EMBL" id="NWJ44518.1"/>
    </source>
</evidence>
<dbReference type="AlphaFoldDB" id="A0A8T7LR99"/>
<dbReference type="Proteomes" id="UP001431572">
    <property type="component" value="Chromosome 1"/>
</dbReference>
<sequence length="307" mass="34823">MERREGDADKKKEPDALSLSKPDPNELFGSEVNYSADIPPEPNRSGENDEGAVTSATFAAKPFTSTFPFARTNNINRVEQTATANPVSEANRKDENLVQQVLGGNQDAFAQLIERYKVAVFNLCARMLNDQNEAEDASQEVFLRAYNQLHTYQAGRRFSTWILSIASHYCIDMLRRRRPVTDLDSIAFWKPSDLPEPEESAVISENRDEVRELLRKLPEKYRSVTILRYWQDLSYEEIAETTGLTIATVKTRLFRARELLAKELDKQHRNGGDAGSRSKDEKKFLRGRFGLNSAKTKTTKGDSNVLP</sequence>
<dbReference type="SUPFAM" id="SSF88946">
    <property type="entry name" value="Sigma2 domain of RNA polymerase sigma factors"/>
    <property type="match status" value="1"/>
</dbReference>
<dbReference type="InterPro" id="IPR013249">
    <property type="entry name" value="RNA_pol_sigma70_r4_t2"/>
</dbReference>
<dbReference type="Gene3D" id="1.10.10.10">
    <property type="entry name" value="Winged helix-like DNA-binding domain superfamily/Winged helix DNA-binding domain"/>
    <property type="match status" value="1"/>
</dbReference>
<evidence type="ECO:0000256" key="4">
    <source>
        <dbReference type="ARBA" id="ARBA00023163"/>
    </source>
</evidence>
<dbReference type="GO" id="GO:0016987">
    <property type="term" value="F:sigma factor activity"/>
    <property type="evidence" value="ECO:0007669"/>
    <property type="project" value="UniProtKB-KW"/>
</dbReference>
<dbReference type="GO" id="GO:0006352">
    <property type="term" value="P:DNA-templated transcription initiation"/>
    <property type="evidence" value="ECO:0007669"/>
    <property type="project" value="InterPro"/>
</dbReference>
<dbReference type="Pfam" id="PF08281">
    <property type="entry name" value="Sigma70_r4_2"/>
    <property type="match status" value="1"/>
</dbReference>
<feature type="region of interest" description="Disordered" evidence="5">
    <location>
        <begin position="1"/>
        <end position="51"/>
    </location>
</feature>
<evidence type="ECO:0000256" key="3">
    <source>
        <dbReference type="ARBA" id="ARBA00023082"/>
    </source>
</evidence>
<evidence type="ECO:0000313" key="11">
    <source>
        <dbReference type="Proteomes" id="UP001431572"/>
    </source>
</evidence>
<keyword evidence="3" id="KW-0731">Sigma factor</keyword>
<dbReference type="SUPFAM" id="SSF88659">
    <property type="entry name" value="Sigma3 and sigma4 domains of RNA polymerase sigma factors"/>
    <property type="match status" value="1"/>
</dbReference>
<evidence type="ECO:0000256" key="1">
    <source>
        <dbReference type="ARBA" id="ARBA00010641"/>
    </source>
</evidence>
<evidence type="ECO:0000313" key="10">
    <source>
        <dbReference type="Proteomes" id="UP000521676"/>
    </source>
</evidence>
<feature type="region of interest" description="Disordered" evidence="5">
    <location>
        <begin position="266"/>
        <end position="307"/>
    </location>
</feature>
<evidence type="ECO:0000256" key="5">
    <source>
        <dbReference type="SAM" id="MobiDB-lite"/>
    </source>
</evidence>
<dbReference type="Pfam" id="PF04542">
    <property type="entry name" value="Sigma70_r2"/>
    <property type="match status" value="1"/>
</dbReference>
<proteinExistence type="inferred from homology"/>
<feature type="domain" description="RNA polymerase sigma factor 70 region 4 type 2" evidence="7">
    <location>
        <begin position="208"/>
        <end position="260"/>
    </location>
</feature>
<feature type="compositionally biased region" description="Basic and acidic residues" evidence="5">
    <location>
        <begin position="266"/>
        <end position="284"/>
    </location>
</feature>
<dbReference type="Gene3D" id="1.10.1740.10">
    <property type="match status" value="1"/>
</dbReference>
<dbReference type="CDD" id="cd06171">
    <property type="entry name" value="Sigma70_r4"/>
    <property type="match status" value="1"/>
</dbReference>
<reference evidence="9" key="2">
    <citation type="journal article" date="2024" name="Nature">
        <title>Anoxygenic phototroph of the Chloroflexota uses a type I reaction centre.</title>
        <authorList>
            <person name="Tsuji J.M."/>
            <person name="Shaw N.A."/>
            <person name="Nagashima S."/>
            <person name="Venkiteswaran J.J."/>
            <person name="Schiff S.L."/>
            <person name="Watanabe T."/>
            <person name="Fukui M."/>
            <person name="Hanada S."/>
            <person name="Tank M."/>
            <person name="Neufeld J.D."/>
        </authorList>
    </citation>
    <scope>NUCLEOTIDE SEQUENCE</scope>
    <source>
        <strain evidence="9">L227-S17</strain>
    </source>
</reference>
<dbReference type="InterPro" id="IPR013325">
    <property type="entry name" value="RNA_pol_sigma_r2"/>
</dbReference>
<dbReference type="EMBL" id="JACATZ010000001">
    <property type="protein sequence ID" value="NWJ44518.1"/>
    <property type="molecule type" value="Genomic_DNA"/>
</dbReference>
<name>A0A8T7LR99_9CHLR</name>
<dbReference type="Proteomes" id="UP000521676">
    <property type="component" value="Unassembled WGS sequence"/>
</dbReference>
<protein>
    <submittedName>
        <fullName evidence="8">Sigma-70 family RNA polymerase sigma factor</fullName>
    </submittedName>
</protein>
<evidence type="ECO:0000313" key="9">
    <source>
        <dbReference type="EMBL" id="WJW66411.1"/>
    </source>
</evidence>
<dbReference type="InterPro" id="IPR007627">
    <property type="entry name" value="RNA_pol_sigma70_r2"/>
</dbReference>
<dbReference type="InterPro" id="IPR036388">
    <property type="entry name" value="WH-like_DNA-bd_sf"/>
</dbReference>
<dbReference type="InterPro" id="IPR013324">
    <property type="entry name" value="RNA_pol_sigma_r3/r4-like"/>
</dbReference>
<comment type="similarity">
    <text evidence="1">Belongs to the sigma-70 factor family. ECF subfamily.</text>
</comment>
<dbReference type="PANTHER" id="PTHR43133">
    <property type="entry name" value="RNA POLYMERASE ECF-TYPE SIGMA FACTO"/>
    <property type="match status" value="1"/>
</dbReference>
<dbReference type="NCBIfam" id="TIGR02937">
    <property type="entry name" value="sigma70-ECF"/>
    <property type="match status" value="1"/>
</dbReference>